<feature type="region of interest" description="Disordered" evidence="1">
    <location>
        <begin position="1"/>
        <end position="57"/>
    </location>
</feature>
<feature type="region of interest" description="Disordered" evidence="1">
    <location>
        <begin position="69"/>
        <end position="91"/>
    </location>
</feature>
<keyword evidence="2 3" id="KW-0812">Transmembrane</keyword>
<keyword evidence="4" id="KW-1185">Reference proteome</keyword>
<evidence type="ECO:0000313" key="4">
    <source>
        <dbReference type="Proteomes" id="UP000325081"/>
    </source>
</evidence>
<feature type="transmembrane region" description="Helical" evidence="2">
    <location>
        <begin position="102"/>
        <end position="128"/>
    </location>
</feature>
<keyword evidence="2" id="KW-1133">Transmembrane helix</keyword>
<dbReference type="AlphaFoldDB" id="A0A5A7Q4N2"/>
<gene>
    <name evidence="3" type="ORF">STAS_16817</name>
</gene>
<keyword evidence="3" id="KW-0675">Receptor</keyword>
<accession>A0A5A7Q4N2</accession>
<evidence type="ECO:0000313" key="3">
    <source>
        <dbReference type="EMBL" id="GER40165.1"/>
    </source>
</evidence>
<name>A0A5A7Q4N2_STRAF</name>
<sequence length="214" mass="23419">MGQHFQPQTLRLRLSPDCPNNISKRQVKSGGITISIGQPGKSSTTSGKGVKVGEKQTPKQNVSRAICTYEMTPPSPNRRRSHNEGGIPLKCRTKGRRRTGSYGGLSGVLLFNGFITKTSLLIALSLFFSPRALSSDLDNSSKRLEAKAKIYHSTHKTAYTNISSSSLKEYCAPDNTLGVSFSEELELLINPSFLFDNGETRRPSERNTSGHSLT</sequence>
<reference evidence="4" key="1">
    <citation type="journal article" date="2019" name="Curr. Biol.">
        <title>Genome Sequence of Striga asiatica Provides Insight into the Evolution of Plant Parasitism.</title>
        <authorList>
            <person name="Yoshida S."/>
            <person name="Kim S."/>
            <person name="Wafula E.K."/>
            <person name="Tanskanen J."/>
            <person name="Kim Y.M."/>
            <person name="Honaas L."/>
            <person name="Yang Z."/>
            <person name="Spallek T."/>
            <person name="Conn C.E."/>
            <person name="Ichihashi Y."/>
            <person name="Cheong K."/>
            <person name="Cui S."/>
            <person name="Der J.P."/>
            <person name="Gundlach H."/>
            <person name="Jiao Y."/>
            <person name="Hori C."/>
            <person name="Ishida J.K."/>
            <person name="Kasahara H."/>
            <person name="Kiba T."/>
            <person name="Kim M.S."/>
            <person name="Koo N."/>
            <person name="Laohavisit A."/>
            <person name="Lee Y.H."/>
            <person name="Lumba S."/>
            <person name="McCourt P."/>
            <person name="Mortimer J.C."/>
            <person name="Mutuku J.M."/>
            <person name="Nomura T."/>
            <person name="Sasaki-Sekimoto Y."/>
            <person name="Seto Y."/>
            <person name="Wang Y."/>
            <person name="Wakatake T."/>
            <person name="Sakakibara H."/>
            <person name="Demura T."/>
            <person name="Yamaguchi S."/>
            <person name="Yoneyama K."/>
            <person name="Manabe R.I."/>
            <person name="Nelson D.C."/>
            <person name="Schulman A.H."/>
            <person name="Timko M.P."/>
            <person name="dePamphilis C.W."/>
            <person name="Choi D."/>
            <person name="Shirasu K."/>
        </authorList>
    </citation>
    <scope>NUCLEOTIDE SEQUENCE [LARGE SCALE GENOMIC DNA]</scope>
    <source>
        <strain evidence="4">cv. UVA1</strain>
    </source>
</reference>
<organism evidence="3 4">
    <name type="scientific">Striga asiatica</name>
    <name type="common">Asiatic witchweed</name>
    <name type="synonym">Buchnera asiatica</name>
    <dbReference type="NCBI Taxonomy" id="4170"/>
    <lineage>
        <taxon>Eukaryota</taxon>
        <taxon>Viridiplantae</taxon>
        <taxon>Streptophyta</taxon>
        <taxon>Embryophyta</taxon>
        <taxon>Tracheophyta</taxon>
        <taxon>Spermatophyta</taxon>
        <taxon>Magnoliopsida</taxon>
        <taxon>eudicotyledons</taxon>
        <taxon>Gunneridae</taxon>
        <taxon>Pentapetalae</taxon>
        <taxon>asterids</taxon>
        <taxon>lamiids</taxon>
        <taxon>Lamiales</taxon>
        <taxon>Orobanchaceae</taxon>
        <taxon>Buchnereae</taxon>
        <taxon>Striga</taxon>
    </lineage>
</organism>
<dbReference type="EMBL" id="BKCP01005849">
    <property type="protein sequence ID" value="GER40165.1"/>
    <property type="molecule type" value="Genomic_DNA"/>
</dbReference>
<protein>
    <submittedName>
        <fullName evidence="3">Receptor homology region transmembrane domain ring H2 motif protein 1</fullName>
    </submittedName>
</protein>
<keyword evidence="2" id="KW-0472">Membrane</keyword>
<proteinExistence type="predicted"/>
<evidence type="ECO:0000256" key="2">
    <source>
        <dbReference type="SAM" id="Phobius"/>
    </source>
</evidence>
<dbReference type="Proteomes" id="UP000325081">
    <property type="component" value="Unassembled WGS sequence"/>
</dbReference>
<evidence type="ECO:0000256" key="1">
    <source>
        <dbReference type="SAM" id="MobiDB-lite"/>
    </source>
</evidence>
<comment type="caution">
    <text evidence="3">The sequence shown here is derived from an EMBL/GenBank/DDBJ whole genome shotgun (WGS) entry which is preliminary data.</text>
</comment>